<dbReference type="PROSITE" id="PS51671">
    <property type="entry name" value="ACT"/>
    <property type="match status" value="1"/>
</dbReference>
<dbReference type="CDD" id="cd01668">
    <property type="entry name" value="TGS_RSH"/>
    <property type="match status" value="1"/>
</dbReference>
<dbReference type="InterPro" id="IPR045865">
    <property type="entry name" value="ACT-like_dom_sf"/>
</dbReference>
<dbReference type="GO" id="GO:0015949">
    <property type="term" value="P:nucleobase-containing small molecule interconversion"/>
    <property type="evidence" value="ECO:0007669"/>
    <property type="project" value="UniProtKB-ARBA"/>
</dbReference>
<dbReference type="Gene3D" id="3.10.20.30">
    <property type="match status" value="1"/>
</dbReference>
<proteinExistence type="inferred from homology"/>
<organism evidence="10 11">
    <name type="scientific">Pistricoccus aurantiacus</name>
    <dbReference type="NCBI Taxonomy" id="1883414"/>
    <lineage>
        <taxon>Bacteria</taxon>
        <taxon>Pseudomonadati</taxon>
        <taxon>Pseudomonadota</taxon>
        <taxon>Gammaproteobacteria</taxon>
        <taxon>Oceanospirillales</taxon>
        <taxon>Halomonadaceae</taxon>
        <taxon>Pistricoccus</taxon>
    </lineage>
</organism>
<dbReference type="Gene3D" id="1.10.3210.10">
    <property type="entry name" value="Hypothetical protein af1432"/>
    <property type="match status" value="1"/>
</dbReference>
<dbReference type="InterPro" id="IPR012676">
    <property type="entry name" value="TGS-like"/>
</dbReference>
<evidence type="ECO:0000256" key="5">
    <source>
        <dbReference type="ARBA" id="ARBA00033308"/>
    </source>
</evidence>
<dbReference type="GO" id="GO:0008728">
    <property type="term" value="F:GTP diphosphokinase activity"/>
    <property type="evidence" value="ECO:0007669"/>
    <property type="project" value="TreeGrafter"/>
</dbReference>
<evidence type="ECO:0000256" key="3">
    <source>
        <dbReference type="ARBA" id="ARBA00029754"/>
    </source>
</evidence>
<evidence type="ECO:0000259" key="8">
    <source>
        <dbReference type="PROSITE" id="PS51671"/>
    </source>
</evidence>
<evidence type="ECO:0000256" key="4">
    <source>
        <dbReference type="ARBA" id="ARBA00032407"/>
    </source>
</evidence>
<dbReference type="PANTHER" id="PTHR21262:SF31">
    <property type="entry name" value="GTP PYROPHOSPHOKINASE"/>
    <property type="match status" value="1"/>
</dbReference>
<reference evidence="10 11" key="1">
    <citation type="submission" date="2019-06" db="EMBL/GenBank/DDBJ databases">
        <title>Genome analyses of bacteria isolated from kimchi.</title>
        <authorList>
            <person name="Lee S."/>
            <person name="Ahn S."/>
            <person name="Roh S."/>
        </authorList>
    </citation>
    <scope>NUCLEOTIDE SEQUENCE [LARGE SCALE GENOMIC DNA]</scope>
    <source>
        <strain evidence="10 11">CBA4606</strain>
    </source>
</reference>
<feature type="region of interest" description="Disordered" evidence="7">
    <location>
        <begin position="746"/>
        <end position="777"/>
    </location>
</feature>
<dbReference type="CDD" id="cd05399">
    <property type="entry name" value="NT_Rel-Spo_like"/>
    <property type="match status" value="1"/>
</dbReference>
<evidence type="ECO:0000256" key="7">
    <source>
        <dbReference type="SAM" id="MobiDB-lite"/>
    </source>
</evidence>
<dbReference type="InterPro" id="IPR033655">
    <property type="entry name" value="TGS_RelA/SpoT"/>
</dbReference>
<dbReference type="Gene3D" id="3.30.460.10">
    <property type="entry name" value="Beta Polymerase, domain 2"/>
    <property type="match status" value="1"/>
</dbReference>
<dbReference type="Proteomes" id="UP000321272">
    <property type="component" value="Chromosome"/>
</dbReference>
<accession>A0A5B8STV3</accession>
<dbReference type="SUPFAM" id="SSF55021">
    <property type="entry name" value="ACT-like"/>
    <property type="match status" value="1"/>
</dbReference>
<dbReference type="EMBL" id="CP042382">
    <property type="protein sequence ID" value="QEA40116.1"/>
    <property type="molecule type" value="Genomic_DNA"/>
</dbReference>
<comment type="pathway">
    <text evidence="2">Purine metabolism.</text>
</comment>
<dbReference type="SMART" id="SM00954">
    <property type="entry name" value="RelA_SpoT"/>
    <property type="match status" value="1"/>
</dbReference>
<gene>
    <name evidence="10" type="primary">relA</name>
    <name evidence="10" type="ORF">FGL86_14205</name>
</gene>
<evidence type="ECO:0000256" key="2">
    <source>
        <dbReference type="ARBA" id="ARBA00025704"/>
    </source>
</evidence>
<dbReference type="SUPFAM" id="SSF81301">
    <property type="entry name" value="Nucleotidyltransferase"/>
    <property type="match status" value="1"/>
</dbReference>
<dbReference type="InterPro" id="IPR007685">
    <property type="entry name" value="RelA_SpoT"/>
</dbReference>
<dbReference type="Pfam" id="PF19296">
    <property type="entry name" value="RelA_AH_RIS"/>
    <property type="match status" value="1"/>
</dbReference>
<evidence type="ECO:0000313" key="10">
    <source>
        <dbReference type="EMBL" id="QEA40116.1"/>
    </source>
</evidence>
<dbReference type="InterPro" id="IPR002912">
    <property type="entry name" value="ACT_dom"/>
</dbReference>
<dbReference type="Pfam" id="PF02824">
    <property type="entry name" value="TGS"/>
    <property type="match status" value="1"/>
</dbReference>
<dbReference type="PANTHER" id="PTHR21262">
    <property type="entry name" value="GUANOSINE-3',5'-BIS DIPHOSPHATE 3'-PYROPHOSPHOHYDROLASE"/>
    <property type="match status" value="1"/>
</dbReference>
<dbReference type="SUPFAM" id="SSF109604">
    <property type="entry name" value="HD-domain/PDEase-like"/>
    <property type="match status" value="1"/>
</dbReference>
<comment type="similarity">
    <text evidence="6">Belongs to the relA/spoT family.</text>
</comment>
<dbReference type="FunFam" id="3.30.460.10:FF:000001">
    <property type="entry name" value="GTP pyrophosphokinase RelA"/>
    <property type="match status" value="1"/>
</dbReference>
<name>A0A5B8STV3_9GAMM</name>
<keyword evidence="10" id="KW-0808">Transferase</keyword>
<evidence type="ECO:0000256" key="1">
    <source>
        <dbReference type="ARBA" id="ARBA00019852"/>
    </source>
</evidence>
<dbReference type="Gene3D" id="3.30.70.260">
    <property type="match status" value="1"/>
</dbReference>
<dbReference type="Pfam" id="PF13328">
    <property type="entry name" value="HD_4"/>
    <property type="match status" value="1"/>
</dbReference>
<dbReference type="Pfam" id="PF04607">
    <property type="entry name" value="RelA_SpoT"/>
    <property type="match status" value="1"/>
</dbReference>
<dbReference type="GO" id="GO:0015969">
    <property type="term" value="P:guanosine tetraphosphate metabolic process"/>
    <property type="evidence" value="ECO:0007669"/>
    <property type="project" value="InterPro"/>
</dbReference>
<evidence type="ECO:0000259" key="9">
    <source>
        <dbReference type="PROSITE" id="PS51880"/>
    </source>
</evidence>
<dbReference type="InterPro" id="IPR004095">
    <property type="entry name" value="TGS"/>
</dbReference>
<dbReference type="SUPFAM" id="SSF81271">
    <property type="entry name" value="TGS-like"/>
    <property type="match status" value="1"/>
</dbReference>
<dbReference type="KEGG" id="paur:FGL86_14205"/>
<evidence type="ECO:0000313" key="11">
    <source>
        <dbReference type="Proteomes" id="UP000321272"/>
    </source>
</evidence>
<dbReference type="GO" id="GO:0005886">
    <property type="term" value="C:plasma membrane"/>
    <property type="evidence" value="ECO:0007669"/>
    <property type="project" value="TreeGrafter"/>
</dbReference>
<dbReference type="CDD" id="cd04876">
    <property type="entry name" value="ACT_RelA-SpoT"/>
    <property type="match status" value="1"/>
</dbReference>
<dbReference type="RefSeq" id="WP_147185190.1">
    <property type="nucleotide sequence ID" value="NZ_CP042382.1"/>
</dbReference>
<dbReference type="InterPro" id="IPR004811">
    <property type="entry name" value="RelA/Spo_fam"/>
</dbReference>
<feature type="domain" description="TGS" evidence="9">
    <location>
        <begin position="412"/>
        <end position="473"/>
    </location>
</feature>
<protein>
    <recommendedName>
        <fullName evidence="1">GTP pyrophosphokinase</fullName>
    </recommendedName>
    <alternativeName>
        <fullName evidence="4">(p)ppGpp synthase</fullName>
    </alternativeName>
    <alternativeName>
        <fullName evidence="3">ATP:GTP 3'-pyrophosphotransferase</fullName>
    </alternativeName>
    <alternativeName>
        <fullName evidence="5">ppGpp synthase I</fullName>
    </alternativeName>
</protein>
<dbReference type="GO" id="GO:0042594">
    <property type="term" value="P:response to starvation"/>
    <property type="evidence" value="ECO:0007669"/>
    <property type="project" value="TreeGrafter"/>
</dbReference>
<dbReference type="Pfam" id="PF13291">
    <property type="entry name" value="ACT_4"/>
    <property type="match status" value="1"/>
</dbReference>
<dbReference type="GO" id="GO:0016301">
    <property type="term" value="F:kinase activity"/>
    <property type="evidence" value="ECO:0007669"/>
    <property type="project" value="UniProtKB-KW"/>
</dbReference>
<dbReference type="InterPro" id="IPR043519">
    <property type="entry name" value="NT_sf"/>
</dbReference>
<dbReference type="AlphaFoldDB" id="A0A5B8STV3"/>
<dbReference type="NCBIfam" id="TIGR00691">
    <property type="entry name" value="spoT_relA"/>
    <property type="match status" value="1"/>
</dbReference>
<evidence type="ECO:0000256" key="6">
    <source>
        <dbReference type="RuleBase" id="RU003847"/>
    </source>
</evidence>
<dbReference type="OrthoDB" id="9805041at2"/>
<keyword evidence="10" id="KW-0418">Kinase</keyword>
<dbReference type="FunFam" id="3.10.20.30:FF:000002">
    <property type="entry name" value="GTP pyrophosphokinase (RelA/SpoT)"/>
    <property type="match status" value="1"/>
</dbReference>
<dbReference type="InterPro" id="IPR045600">
    <property type="entry name" value="RelA/SpoT_AH_RIS"/>
</dbReference>
<sequence>MVKVREDQPLTPEGHVDIERWLERLQADVALRDVPRLRGICELVQRLALEAEHPYKAWLAKETTFRLGLEMADILGELKLDQQTLEAAVLYRVVREGLMSLETVGRQFGQEVASLIDGVLRMAVISQVTMSQGMAQQNQQDNLRRMLVAMIDDVRVALIKIAERTCALRQVGDAPQDTCLRVAREVFDIYAPLAHRLGIGHLKWELEDLSFRYLCEKEYKAIAGYLAEKRLDRNRYIDDVVMTLKGLLKAQGIHAFDVSGRAKHIYSIWRKMKRKRIEFSQVNDIRAVRILVPEVSDCYTALGIVHSRWHHVPLEFDDYIANPKRNGYKSLHTAVLGPENKVLEIQIRTFAMHEEAELGVCAHWRYKGHDTKARSQGYEDKITWLRQVLEWQEEVGDLGDLKEGLNSDVAPDRIYVFTPEGHVIDLPRVATPIDFAYRVHTEVGHRCRGAKVNGRIVPLNHTLTTGQQVEILTASKGGPSRDWLSPGLGFVRTTRARAKIQAWFKHQARDQNLEEGRALFEKEMKRLAVQHMDIALLARKVNYSTPDDMYAALGAGDLRIGQVLHQAQQLFGEQDDQEQLERLLAKPRRAPGKSPDDGITVLGVGNLKTTIANCCHPVPGDSIAGFITQGRGVSIHRADCANLMQLRLDDPNRIVEVEWGERAHTQYSVGVEIEAWDRSDLLRDITNVLSHERVNVLAVTTVSDADAEMARIHLTIEVDGLETLGRLFSRIQQLPNVVDVKRLREGRAPKTRRLQASRPGTGQRHKRRGLRDQERKP</sequence>
<dbReference type="GO" id="GO:0008893">
    <property type="term" value="F:guanosine-3',5'-bis(diphosphate) 3'-diphosphatase activity"/>
    <property type="evidence" value="ECO:0007669"/>
    <property type="project" value="TreeGrafter"/>
</dbReference>
<dbReference type="InterPro" id="IPR012675">
    <property type="entry name" value="Beta-grasp_dom_sf"/>
</dbReference>
<feature type="domain" description="ACT" evidence="8">
    <location>
        <begin position="670"/>
        <end position="745"/>
    </location>
</feature>
<dbReference type="NCBIfam" id="NF008124">
    <property type="entry name" value="PRK10872.1"/>
    <property type="match status" value="1"/>
</dbReference>
<comment type="function">
    <text evidence="6">In eubacteria ppGpp (guanosine 3'-diphosphate 5'-diphosphate) is a mediator of the stringent response that coordinates a variety of cellular activities in response to changes in nutritional abundance.</text>
</comment>
<dbReference type="PROSITE" id="PS51880">
    <property type="entry name" value="TGS"/>
    <property type="match status" value="1"/>
</dbReference>
<keyword evidence="11" id="KW-1185">Reference proteome</keyword>